<dbReference type="AlphaFoldDB" id="A0A316VNZ6"/>
<dbReference type="RefSeq" id="XP_025366412.1">
    <property type="nucleotide sequence ID" value="XM_025516520.1"/>
</dbReference>
<dbReference type="EMBL" id="KZ819482">
    <property type="protein sequence ID" value="PWN39252.1"/>
    <property type="molecule type" value="Genomic_DNA"/>
</dbReference>
<protein>
    <submittedName>
        <fullName evidence="1">Uncharacterized protein</fullName>
    </submittedName>
</protein>
<name>A0A316VNZ6_9BASI</name>
<accession>A0A316VNZ6</accession>
<dbReference type="GeneID" id="37038390"/>
<dbReference type="Proteomes" id="UP000245783">
    <property type="component" value="Unassembled WGS sequence"/>
</dbReference>
<reference evidence="1 2" key="1">
    <citation type="journal article" date="2018" name="Mol. Biol. Evol.">
        <title>Broad Genomic Sampling Reveals a Smut Pathogenic Ancestry of the Fungal Clade Ustilaginomycotina.</title>
        <authorList>
            <person name="Kijpornyongpan T."/>
            <person name="Mondo S.J."/>
            <person name="Barry K."/>
            <person name="Sandor L."/>
            <person name="Lee J."/>
            <person name="Lipzen A."/>
            <person name="Pangilinan J."/>
            <person name="LaButti K."/>
            <person name="Hainaut M."/>
            <person name="Henrissat B."/>
            <person name="Grigoriev I.V."/>
            <person name="Spatafora J.W."/>
            <person name="Aime M.C."/>
        </authorList>
    </citation>
    <scope>NUCLEOTIDE SEQUENCE [LARGE SCALE GENOMIC DNA]</scope>
    <source>
        <strain evidence="1 2">MCA 4658</strain>
    </source>
</reference>
<dbReference type="InParanoid" id="A0A316VNZ6"/>
<evidence type="ECO:0000313" key="1">
    <source>
        <dbReference type="EMBL" id="PWN39252.1"/>
    </source>
</evidence>
<sequence>MSSKMLTRLKAAFVGIIADNDEQSIKEVLRPLLGNAVDTSPNITVNVVYARIFGIHCLDHQLAWAEAHEDLTRWASARAGVHSNGQSACRLRKYGQGARSQLVYVGLTTDTAMGRAHADCARACDPAQPQSYLKFLLQAKKVRAVDTQVINLFVLPKHLSSEELHTLEHMVIKTYGVMRLANTSPGSAATRRLEAGQRPDWMGADLLLLEEMDFASWDMPSGLHVLSPVSTDPALLLTLTRTQISIQVGAEMVTKSLMWLADLGLHHVTLRVESLQLASVEDLGEWLAEALRYRTAIHIVGGEDFANFRRFITAAGCTLCTHASFAHLGRTISAALPVGYATHPLNAVPDILFVCGLCTWPVSIVTSLSLLVPIGHLPTKMEHQEHKNLTLPFVLRCALDGPAGQNINGRLQFHFNDNGTSSLDASQDLNQSYKLGLIVDFQAAAQTTL</sequence>
<proteinExistence type="predicted"/>
<keyword evidence="2" id="KW-1185">Reference proteome</keyword>
<dbReference type="OrthoDB" id="10664177at2759"/>
<evidence type="ECO:0000313" key="2">
    <source>
        <dbReference type="Proteomes" id="UP000245783"/>
    </source>
</evidence>
<gene>
    <name evidence="1" type="ORF">IE81DRAFT_350342</name>
</gene>
<organism evidence="1 2">
    <name type="scientific">Ceraceosorus guamensis</name>
    <dbReference type="NCBI Taxonomy" id="1522189"/>
    <lineage>
        <taxon>Eukaryota</taxon>
        <taxon>Fungi</taxon>
        <taxon>Dikarya</taxon>
        <taxon>Basidiomycota</taxon>
        <taxon>Ustilaginomycotina</taxon>
        <taxon>Exobasidiomycetes</taxon>
        <taxon>Ceraceosorales</taxon>
        <taxon>Ceraceosoraceae</taxon>
        <taxon>Ceraceosorus</taxon>
    </lineage>
</organism>